<evidence type="ECO:0000256" key="8">
    <source>
        <dbReference type="SAM" id="SignalP"/>
    </source>
</evidence>
<feature type="domain" description="Penicillin-binding protein transpeptidase" evidence="9">
    <location>
        <begin position="35"/>
        <end position="252"/>
    </location>
</feature>
<dbReference type="InterPro" id="IPR001460">
    <property type="entry name" value="PCN-bd_Tpept"/>
</dbReference>
<dbReference type="GO" id="GO:0008800">
    <property type="term" value="F:beta-lactamase activity"/>
    <property type="evidence" value="ECO:0007669"/>
    <property type="project" value="UniProtKB-UniRule"/>
</dbReference>
<keyword evidence="5 7" id="KW-0046">Antibiotic resistance</keyword>
<evidence type="ECO:0000256" key="7">
    <source>
        <dbReference type="RuleBase" id="RU361140"/>
    </source>
</evidence>
<dbReference type="GO" id="GO:0008658">
    <property type="term" value="F:penicillin binding"/>
    <property type="evidence" value="ECO:0007669"/>
    <property type="project" value="InterPro"/>
</dbReference>
<comment type="similarity">
    <text evidence="1 7">Belongs to the class-D beta-lactamase family.</text>
</comment>
<dbReference type="Pfam" id="PF00905">
    <property type="entry name" value="Transpeptidase"/>
    <property type="match status" value="1"/>
</dbReference>
<dbReference type="Proteomes" id="UP000215256">
    <property type="component" value="Chromosome 2"/>
</dbReference>
<evidence type="ECO:0000256" key="3">
    <source>
        <dbReference type="ARBA" id="ARBA00022729"/>
    </source>
</evidence>
<dbReference type="OrthoDB" id="9762883at2"/>
<gene>
    <name evidence="10" type="ORF">CES85_4402</name>
</gene>
<evidence type="ECO:0000256" key="1">
    <source>
        <dbReference type="ARBA" id="ARBA00007898"/>
    </source>
</evidence>
<dbReference type="RefSeq" id="WP_095444555.1">
    <property type="nucleotide sequence ID" value="NZ_CP022603.1"/>
</dbReference>
<dbReference type="AlphaFoldDB" id="A0A248UAR2"/>
<evidence type="ECO:0000313" key="11">
    <source>
        <dbReference type="Proteomes" id="UP000215256"/>
    </source>
</evidence>
<feature type="active site" description="Acyl-ester intermediate" evidence="6">
    <location>
        <position position="62"/>
    </location>
</feature>
<evidence type="ECO:0000256" key="5">
    <source>
        <dbReference type="ARBA" id="ARBA00023251"/>
    </source>
</evidence>
<dbReference type="KEGG" id="och:CES85_4402"/>
<dbReference type="GO" id="GO:0046677">
    <property type="term" value="P:response to antibiotic"/>
    <property type="evidence" value="ECO:0007669"/>
    <property type="project" value="UniProtKB-UniRule"/>
</dbReference>
<comment type="catalytic activity">
    <reaction evidence="7">
        <text>a beta-lactam + H2O = a substituted beta-amino acid</text>
        <dbReference type="Rhea" id="RHEA:20401"/>
        <dbReference type="ChEBI" id="CHEBI:15377"/>
        <dbReference type="ChEBI" id="CHEBI:35627"/>
        <dbReference type="ChEBI" id="CHEBI:140347"/>
        <dbReference type="EC" id="3.5.2.6"/>
    </reaction>
</comment>
<dbReference type="NCBIfam" id="NF038183">
    <property type="entry name" value="blaOXA-919_like"/>
    <property type="match status" value="1"/>
</dbReference>
<dbReference type="PROSITE" id="PS00337">
    <property type="entry name" value="BETA_LACTAMASE_D"/>
    <property type="match status" value="1"/>
</dbReference>
<dbReference type="EMBL" id="CP022603">
    <property type="protein sequence ID" value="ASV83620.1"/>
    <property type="molecule type" value="Genomic_DNA"/>
</dbReference>
<evidence type="ECO:0000256" key="6">
    <source>
        <dbReference type="PIRSR" id="PIRSR602137-50"/>
    </source>
</evidence>
<dbReference type="GO" id="GO:0017001">
    <property type="term" value="P:antibiotic catabolic process"/>
    <property type="evidence" value="ECO:0007669"/>
    <property type="project" value="InterPro"/>
</dbReference>
<keyword evidence="3 8" id="KW-0732">Signal</keyword>
<feature type="signal peptide" evidence="8">
    <location>
        <begin position="1"/>
        <end position="28"/>
    </location>
</feature>
<dbReference type="SUPFAM" id="SSF56601">
    <property type="entry name" value="beta-lactamase/transpeptidase-like"/>
    <property type="match status" value="1"/>
</dbReference>
<evidence type="ECO:0000313" key="10">
    <source>
        <dbReference type="EMBL" id="ASV83620.1"/>
    </source>
</evidence>
<dbReference type="InterPro" id="IPR012338">
    <property type="entry name" value="Beta-lactam/transpept-like"/>
</dbReference>
<keyword evidence="4 7" id="KW-0378">Hydrolase</keyword>
<protein>
    <recommendedName>
        <fullName evidence="2 7">Beta-lactamase</fullName>
        <ecNumber evidence="2 7">3.5.2.6</ecNumber>
    </recommendedName>
</protein>
<evidence type="ECO:0000256" key="2">
    <source>
        <dbReference type="ARBA" id="ARBA00012865"/>
    </source>
</evidence>
<dbReference type="Gene3D" id="3.40.710.10">
    <property type="entry name" value="DD-peptidase/beta-lactamase superfamily"/>
    <property type="match status" value="1"/>
</dbReference>
<feature type="modified residue" description="N6-carboxylysine" evidence="6">
    <location>
        <position position="65"/>
    </location>
</feature>
<feature type="chain" id="PRO_5012670591" description="Beta-lactamase" evidence="8">
    <location>
        <begin position="29"/>
        <end position="275"/>
    </location>
</feature>
<reference evidence="10 11" key="1">
    <citation type="submission" date="2017-07" db="EMBL/GenBank/DDBJ databases">
        <title>Phylogenetic study on the rhizospheric bacterium Ochrobactrum sp. A44.</title>
        <authorList>
            <person name="Krzyzanowska D.M."/>
            <person name="Ossowicki A."/>
            <person name="Rajewska M."/>
            <person name="Maciag T."/>
            <person name="Kaczynski Z."/>
            <person name="Czerwicka M."/>
            <person name="Jafra S."/>
        </authorList>
    </citation>
    <scope>NUCLEOTIDE SEQUENCE [LARGE SCALE GENOMIC DNA]</scope>
    <source>
        <strain evidence="10 11">A44</strain>
    </source>
</reference>
<sequence>MQRPIKAALGIAGGTMLAAFVLQGQAFAAGEKLTCMIMLNAKSGEVIAKEGEICDKRNSPASTFKVPLALMGFESGILQDSHNPSWPFKEGYPAWRESWKQSVDPTYWEDQSVVWFSQELTRKLGKDNFQKYTDQLNYGNRDLSGDPGKSNGMLRSWISSSLTISPTEQADFLLKMVNNKLPFSEAAMTKTMAILPTHSLSNGWTAHGKTGSAFETGPKGKPDRRRQFGWYVGWAEKGDEKVVFVRLNRNMPAHNNGMGTVTRDEQWAILEKTLK</sequence>
<organism evidence="10 11">
    <name type="scientific">Ochrobactrum quorumnocens</name>
    <dbReference type="NCBI Taxonomy" id="271865"/>
    <lineage>
        <taxon>Bacteria</taxon>
        <taxon>Pseudomonadati</taxon>
        <taxon>Pseudomonadota</taxon>
        <taxon>Alphaproteobacteria</taxon>
        <taxon>Hyphomicrobiales</taxon>
        <taxon>Brucellaceae</taxon>
        <taxon>Brucella/Ochrobactrum group</taxon>
        <taxon>Ochrobactrum</taxon>
    </lineage>
</organism>
<dbReference type="EC" id="3.5.2.6" evidence="2 7"/>
<dbReference type="NCBIfam" id="NF000270">
    <property type="entry name" value="bla_class_D_alt"/>
    <property type="match status" value="1"/>
</dbReference>
<proteinExistence type="inferred from homology"/>
<evidence type="ECO:0000259" key="9">
    <source>
        <dbReference type="Pfam" id="PF00905"/>
    </source>
</evidence>
<accession>A0A248UAR2</accession>
<name>A0A248UAR2_9HYPH</name>
<dbReference type="InterPro" id="IPR002137">
    <property type="entry name" value="Beta-lactam_class-D_AS"/>
</dbReference>
<evidence type="ECO:0000256" key="4">
    <source>
        <dbReference type="ARBA" id="ARBA00022801"/>
    </source>
</evidence>